<name>A0A9N8WA84_9GLOM</name>
<accession>A0A9N8WA84</accession>
<dbReference type="InterPro" id="IPR016818">
    <property type="entry name" value="NOSIP"/>
</dbReference>
<reference evidence="11" key="1">
    <citation type="submission" date="2021-06" db="EMBL/GenBank/DDBJ databases">
        <authorList>
            <person name="Kallberg Y."/>
            <person name="Tangrot J."/>
            <person name="Rosling A."/>
        </authorList>
    </citation>
    <scope>NUCLEOTIDE SEQUENCE</scope>
    <source>
        <strain evidence="11">UK204</strain>
    </source>
</reference>
<comment type="caution">
    <text evidence="11">The sequence shown here is derived from an EMBL/GenBank/DDBJ whole genome shotgun (WGS) entry which is preliminary data.</text>
</comment>
<keyword evidence="6 7" id="KW-0539">Nucleus</keyword>
<proteinExistence type="inferred from homology"/>
<dbReference type="SUPFAM" id="SSF57850">
    <property type="entry name" value="RING/U-box"/>
    <property type="match status" value="2"/>
</dbReference>
<evidence type="ECO:0000256" key="7">
    <source>
        <dbReference type="PIRNR" id="PIRNR023577"/>
    </source>
</evidence>
<dbReference type="PROSITE" id="PS50089">
    <property type="entry name" value="ZF_RING_2"/>
    <property type="match status" value="1"/>
</dbReference>
<dbReference type="GO" id="GO:0008270">
    <property type="term" value="F:zinc ion binding"/>
    <property type="evidence" value="ECO:0007669"/>
    <property type="project" value="UniProtKB-KW"/>
</dbReference>
<evidence type="ECO:0000256" key="6">
    <source>
        <dbReference type="ARBA" id="ARBA00023242"/>
    </source>
</evidence>
<keyword evidence="5" id="KW-0862">Zinc</keyword>
<evidence type="ECO:0000256" key="8">
    <source>
        <dbReference type="PROSITE-ProRule" id="PRU00175"/>
    </source>
</evidence>
<feature type="coiled-coil region" evidence="9">
    <location>
        <begin position="76"/>
        <end position="118"/>
    </location>
</feature>
<evidence type="ECO:0000256" key="4">
    <source>
        <dbReference type="ARBA" id="ARBA00022771"/>
    </source>
</evidence>
<dbReference type="InterPro" id="IPR001841">
    <property type="entry name" value="Znf_RING"/>
</dbReference>
<dbReference type="AlphaFoldDB" id="A0A9N8WA84"/>
<dbReference type="PANTHER" id="PTHR13063">
    <property type="entry name" value="ENOS INTERACTING PROTEIN"/>
    <property type="match status" value="1"/>
</dbReference>
<keyword evidence="4 8" id="KW-0863">Zinc-finger</keyword>
<gene>
    <name evidence="11" type="ORF">FCALED_LOCUS2542</name>
</gene>
<feature type="domain" description="RING-type" evidence="10">
    <location>
        <begin position="280"/>
        <end position="322"/>
    </location>
</feature>
<evidence type="ECO:0000256" key="9">
    <source>
        <dbReference type="SAM" id="Coils"/>
    </source>
</evidence>
<keyword evidence="12" id="KW-1185">Reference proteome</keyword>
<dbReference type="Proteomes" id="UP000789570">
    <property type="component" value="Unassembled WGS sequence"/>
</dbReference>
<keyword evidence="9" id="KW-0175">Coiled coil</keyword>
<organism evidence="11 12">
    <name type="scientific">Funneliformis caledonium</name>
    <dbReference type="NCBI Taxonomy" id="1117310"/>
    <lineage>
        <taxon>Eukaryota</taxon>
        <taxon>Fungi</taxon>
        <taxon>Fungi incertae sedis</taxon>
        <taxon>Mucoromycota</taxon>
        <taxon>Glomeromycotina</taxon>
        <taxon>Glomeromycetes</taxon>
        <taxon>Glomerales</taxon>
        <taxon>Glomeraceae</taxon>
        <taxon>Funneliformis</taxon>
    </lineage>
</organism>
<dbReference type="Pfam" id="PF15906">
    <property type="entry name" value="zf-NOSIP"/>
    <property type="match status" value="1"/>
</dbReference>
<evidence type="ECO:0000313" key="12">
    <source>
        <dbReference type="Proteomes" id="UP000789570"/>
    </source>
</evidence>
<dbReference type="GO" id="GO:0005634">
    <property type="term" value="C:nucleus"/>
    <property type="evidence" value="ECO:0007669"/>
    <property type="project" value="UniProtKB-SubCell"/>
</dbReference>
<dbReference type="GO" id="GO:0061630">
    <property type="term" value="F:ubiquitin protein ligase activity"/>
    <property type="evidence" value="ECO:0007669"/>
    <property type="project" value="InterPro"/>
</dbReference>
<sequence>MNKPRGLATHDVIGKNNTALSFFTYAESKALEYGTKKQRLGRDSMREYDSCYLCLQRARDPVCCTQGHLYCRECILENILAQKKEILRQQKLLEAKAKNEEEDDKRKAELAKEAVIQEFERQQVRITPITTNNNGNGEVKSKVNGSFLNESNALGKKGDVEKYPVSARIEDSTVKAIEWTESFHKDKKRKFQIDEEELAAIAKREQDDALKKLEEERPKLPNFWLPSLTPSADPDKAKQVKQQTMCTAADPEHSISMKSLIPTKFTEDKDPTSKKINLICPSCRKTLTNSLKICLMKPCGHVICKICVDRLVRKTKQCFVCDAKCRDKDIADMSGEGTGFASGGGKVVAERFDVAFQ</sequence>
<dbReference type="InterPro" id="IPR017907">
    <property type="entry name" value="Znf_RING_CS"/>
</dbReference>
<evidence type="ECO:0000313" key="11">
    <source>
        <dbReference type="EMBL" id="CAG8477586.1"/>
    </source>
</evidence>
<dbReference type="OrthoDB" id="116827at2759"/>
<dbReference type="Gene3D" id="3.30.40.10">
    <property type="entry name" value="Zinc/RING finger domain, C3HC4 (zinc finger)"/>
    <property type="match status" value="2"/>
</dbReference>
<dbReference type="InterPro" id="IPR013083">
    <property type="entry name" value="Znf_RING/FYVE/PHD"/>
</dbReference>
<evidence type="ECO:0000256" key="5">
    <source>
        <dbReference type="ARBA" id="ARBA00022833"/>
    </source>
</evidence>
<comment type="subcellular location">
    <subcellularLocation>
        <location evidence="1 7">Nucleus</location>
    </subcellularLocation>
</comment>
<keyword evidence="3" id="KW-0479">Metal-binding</keyword>
<comment type="similarity">
    <text evidence="2 7">Belongs to the NOSIP family.</text>
</comment>
<evidence type="ECO:0000256" key="1">
    <source>
        <dbReference type="ARBA" id="ARBA00004123"/>
    </source>
</evidence>
<dbReference type="InterPro" id="IPR031790">
    <property type="entry name" value="Znf-NOSIP"/>
</dbReference>
<dbReference type="EMBL" id="CAJVPQ010000392">
    <property type="protein sequence ID" value="CAG8477586.1"/>
    <property type="molecule type" value="Genomic_DNA"/>
</dbReference>
<dbReference type="PANTHER" id="PTHR13063:SF10">
    <property type="entry name" value="NITRIC OXIDE SYNTHASE-INTERACTING PROTEIN"/>
    <property type="match status" value="1"/>
</dbReference>
<protein>
    <submittedName>
        <fullName evidence="11">10706_t:CDS:1</fullName>
    </submittedName>
</protein>
<evidence type="ECO:0000256" key="3">
    <source>
        <dbReference type="ARBA" id="ARBA00022723"/>
    </source>
</evidence>
<evidence type="ECO:0000259" key="10">
    <source>
        <dbReference type="PROSITE" id="PS50089"/>
    </source>
</evidence>
<dbReference type="PIRSF" id="PIRSF023577">
    <property type="entry name" value="ENOS_interacting"/>
    <property type="match status" value="1"/>
</dbReference>
<dbReference type="PROSITE" id="PS00518">
    <property type="entry name" value="ZF_RING_1"/>
    <property type="match status" value="1"/>
</dbReference>
<evidence type="ECO:0000256" key="2">
    <source>
        <dbReference type="ARBA" id="ARBA00008126"/>
    </source>
</evidence>